<evidence type="ECO:0000256" key="1">
    <source>
        <dbReference type="SAM" id="Phobius"/>
    </source>
</evidence>
<evidence type="ECO:0000313" key="3">
    <source>
        <dbReference type="Proteomes" id="UP000000311"/>
    </source>
</evidence>
<dbReference type="EMBL" id="GL435556">
    <property type="protein sequence ID" value="EFN73141.1"/>
    <property type="molecule type" value="Genomic_DNA"/>
</dbReference>
<reference evidence="2 3" key="1">
    <citation type="journal article" date="2010" name="Science">
        <title>Genomic comparison of the ants Camponotus floridanus and Harpegnathos saltator.</title>
        <authorList>
            <person name="Bonasio R."/>
            <person name="Zhang G."/>
            <person name="Ye C."/>
            <person name="Mutti N.S."/>
            <person name="Fang X."/>
            <person name="Qin N."/>
            <person name="Donahue G."/>
            <person name="Yang P."/>
            <person name="Li Q."/>
            <person name="Li C."/>
            <person name="Zhang P."/>
            <person name="Huang Z."/>
            <person name="Berger S.L."/>
            <person name="Reinberg D."/>
            <person name="Wang J."/>
            <person name="Liebig J."/>
        </authorList>
    </citation>
    <scope>NUCLEOTIDE SEQUENCE [LARGE SCALE GENOMIC DNA]</scope>
    <source>
        <strain evidence="3">C129</strain>
    </source>
</reference>
<proteinExistence type="predicted"/>
<gene>
    <name evidence="2" type="ORF">EAG_15239</name>
</gene>
<keyword evidence="3" id="KW-1185">Reference proteome</keyword>
<feature type="transmembrane region" description="Helical" evidence="1">
    <location>
        <begin position="265"/>
        <end position="286"/>
    </location>
</feature>
<keyword evidence="1" id="KW-0812">Transmembrane</keyword>
<dbReference type="InParanoid" id="E2A081"/>
<keyword evidence="1" id="KW-0472">Membrane</keyword>
<name>E2A081_CAMFO</name>
<evidence type="ECO:0000313" key="2">
    <source>
        <dbReference type="EMBL" id="EFN73141.1"/>
    </source>
</evidence>
<dbReference type="Proteomes" id="UP000000311">
    <property type="component" value="Unassembled WGS sequence"/>
</dbReference>
<accession>E2A081</accession>
<sequence length="347" mass="40036">MILDVGNVEASRKARRTTILGQDVVDFLRRANSHLAFKFRRQRDNVCVLSLCTLCTKRTRISTDRNPIYEDHDTDYEYTERYEKSHCYDSMRRNVGARKIYKTAITHIALAMLREQRYMCVKGLRPNSTNHLPRTHLFHSTLFVVPPVFPFPPTSAKFAENFFESREDPVFPSTSADPLVTNATWLSAGAISNAVLPSSGYVSSYSELKTIKVSYESLLRQRAKSKNGNNNIELTFSLRLYLHPARTNEFRRVMLMKDDYAKTRAIGIFDLTTCNNFHYVIAFMYFFLGKKIILRGNVCLCFALIFRVCKSRDCNRRKSSNSASEWKNIDYDSLPVAVRPRQTGICH</sequence>
<organism evidence="3">
    <name type="scientific">Camponotus floridanus</name>
    <name type="common">Florida carpenter ant</name>
    <dbReference type="NCBI Taxonomy" id="104421"/>
    <lineage>
        <taxon>Eukaryota</taxon>
        <taxon>Metazoa</taxon>
        <taxon>Ecdysozoa</taxon>
        <taxon>Arthropoda</taxon>
        <taxon>Hexapoda</taxon>
        <taxon>Insecta</taxon>
        <taxon>Pterygota</taxon>
        <taxon>Neoptera</taxon>
        <taxon>Endopterygota</taxon>
        <taxon>Hymenoptera</taxon>
        <taxon>Apocrita</taxon>
        <taxon>Aculeata</taxon>
        <taxon>Formicoidea</taxon>
        <taxon>Formicidae</taxon>
        <taxon>Formicinae</taxon>
        <taxon>Camponotus</taxon>
    </lineage>
</organism>
<feature type="transmembrane region" description="Helical" evidence="1">
    <location>
        <begin position="292"/>
        <end position="309"/>
    </location>
</feature>
<protein>
    <submittedName>
        <fullName evidence="2">Uncharacterized protein</fullName>
    </submittedName>
</protein>
<dbReference type="AlphaFoldDB" id="E2A081"/>
<keyword evidence="1" id="KW-1133">Transmembrane helix</keyword>